<comment type="caution">
    <text evidence="1">The sequence shown here is derived from an EMBL/GenBank/DDBJ whole genome shotgun (WGS) entry which is preliminary data.</text>
</comment>
<organism evidence="1 2">
    <name type="scientific">Parelaphostrongylus tenuis</name>
    <name type="common">Meningeal worm</name>
    <dbReference type="NCBI Taxonomy" id="148309"/>
    <lineage>
        <taxon>Eukaryota</taxon>
        <taxon>Metazoa</taxon>
        <taxon>Ecdysozoa</taxon>
        <taxon>Nematoda</taxon>
        <taxon>Chromadorea</taxon>
        <taxon>Rhabditida</taxon>
        <taxon>Rhabditina</taxon>
        <taxon>Rhabditomorpha</taxon>
        <taxon>Strongyloidea</taxon>
        <taxon>Metastrongylidae</taxon>
        <taxon>Parelaphostrongylus</taxon>
    </lineage>
</organism>
<proteinExistence type="predicted"/>
<dbReference type="Proteomes" id="UP001196413">
    <property type="component" value="Unassembled WGS sequence"/>
</dbReference>
<evidence type="ECO:0000313" key="1">
    <source>
        <dbReference type="EMBL" id="KAJ1358631.1"/>
    </source>
</evidence>
<sequence>MHHQCRFVLQNFPSGVVLPGLEELDLHLVVALFDECLLQNDEWALFVWNGQRVQCNGVHNDLVDVADAALVKDERSAKAFSISLYKLLVPTLLHRVSLSSVMLMESEAHLNGLYCLAESSQHLQTSGTLLSLFAEDGYQLKTVLSYSTEAHEW</sequence>
<accession>A0AAD5QTK7</accession>
<evidence type="ECO:0000313" key="2">
    <source>
        <dbReference type="Proteomes" id="UP001196413"/>
    </source>
</evidence>
<gene>
    <name evidence="1" type="ORF">KIN20_017108</name>
</gene>
<protein>
    <submittedName>
        <fullName evidence="1">Uncharacterized protein</fullName>
    </submittedName>
</protein>
<keyword evidence="2" id="KW-1185">Reference proteome</keyword>
<name>A0AAD5QTK7_PARTN</name>
<reference evidence="1" key="1">
    <citation type="submission" date="2021-06" db="EMBL/GenBank/DDBJ databases">
        <title>Parelaphostrongylus tenuis whole genome reference sequence.</title>
        <authorList>
            <person name="Garwood T.J."/>
            <person name="Larsen P.A."/>
            <person name="Fountain-Jones N.M."/>
            <person name="Garbe J.R."/>
            <person name="Macchietto M.G."/>
            <person name="Kania S.A."/>
            <person name="Gerhold R.W."/>
            <person name="Richards J.E."/>
            <person name="Wolf T.M."/>
        </authorList>
    </citation>
    <scope>NUCLEOTIDE SEQUENCE</scope>
    <source>
        <strain evidence="1">MNPRO001-30</strain>
        <tissue evidence="1">Meninges</tissue>
    </source>
</reference>
<dbReference type="EMBL" id="JAHQIW010003416">
    <property type="protein sequence ID" value="KAJ1358631.1"/>
    <property type="molecule type" value="Genomic_DNA"/>
</dbReference>
<dbReference type="AlphaFoldDB" id="A0AAD5QTK7"/>